<dbReference type="SUPFAM" id="SSF52833">
    <property type="entry name" value="Thioredoxin-like"/>
    <property type="match status" value="1"/>
</dbReference>
<dbReference type="Gene3D" id="3.40.30.10">
    <property type="entry name" value="Glutaredoxin"/>
    <property type="match status" value="1"/>
</dbReference>
<reference evidence="2 3" key="1">
    <citation type="submission" date="2024-10" db="EMBL/GenBank/DDBJ databases">
        <title>Updated reference genomes for cyclostephanoid diatoms.</title>
        <authorList>
            <person name="Roberts W.R."/>
            <person name="Alverson A.J."/>
        </authorList>
    </citation>
    <scope>NUCLEOTIDE SEQUENCE [LARGE SCALE GENOMIC DNA]</scope>
    <source>
        <strain evidence="2 3">AJA232-27</strain>
    </source>
</reference>
<evidence type="ECO:0000313" key="3">
    <source>
        <dbReference type="Proteomes" id="UP001530293"/>
    </source>
</evidence>
<comment type="caution">
    <text evidence="2">The sequence shown here is derived from an EMBL/GenBank/DDBJ whole genome shotgun (WGS) entry which is preliminary data.</text>
</comment>
<accession>A0ABD3M3Y3</accession>
<feature type="region of interest" description="Disordered" evidence="1">
    <location>
        <begin position="216"/>
        <end position="277"/>
    </location>
</feature>
<evidence type="ECO:0000256" key="1">
    <source>
        <dbReference type="SAM" id="MobiDB-lite"/>
    </source>
</evidence>
<evidence type="ECO:0000313" key="2">
    <source>
        <dbReference type="EMBL" id="KAL3757451.1"/>
    </source>
</evidence>
<protein>
    <recommendedName>
        <fullName evidence="4">Thioredoxin-like protein</fullName>
    </recommendedName>
</protein>
<proteinExistence type="predicted"/>
<dbReference type="EMBL" id="JALLBG020000265">
    <property type="protein sequence ID" value="KAL3757451.1"/>
    <property type="molecule type" value="Genomic_DNA"/>
</dbReference>
<dbReference type="AlphaFoldDB" id="A0ABD3M3Y3"/>
<gene>
    <name evidence="2" type="ORF">ACHAWU_006658</name>
</gene>
<dbReference type="InterPro" id="IPR036249">
    <property type="entry name" value="Thioredoxin-like_sf"/>
</dbReference>
<feature type="compositionally biased region" description="Gly residues" evidence="1">
    <location>
        <begin position="257"/>
        <end position="268"/>
    </location>
</feature>
<dbReference type="Proteomes" id="UP001530293">
    <property type="component" value="Unassembled WGS sequence"/>
</dbReference>
<evidence type="ECO:0008006" key="4">
    <source>
        <dbReference type="Google" id="ProtNLM"/>
    </source>
</evidence>
<dbReference type="PANTHER" id="PTHR21148">
    <property type="entry name" value="THIOREDOXIN DOMAIN-CONTAINING PROTEIN 9"/>
    <property type="match status" value="1"/>
</dbReference>
<feature type="compositionally biased region" description="Gly residues" evidence="1">
    <location>
        <begin position="230"/>
        <end position="244"/>
    </location>
</feature>
<sequence length="277" mass="29479">MDLGFGSSNQQIGSTVSSSILAATSAQEEALASQISKYDALLDATDSELELLREKRLTQMKLHHQQQLAWKNAGHGVYTELDAAGQHGGDVAKAFFNTTKLSQRVVIHFYRNTTRSCDSFHRALTDLAPKHLETKFIKINVEGCDDSREGGSGVGAKYLVEKLGIVIMPTVLIVVDRKATHHIRGFDELGGTDEFSANELAYVLGMHGALTCREEEEMAVPGSGGRERGGGGGESGSIGGGGGSNSSRGALRSMYCYGGGGNRGGPRSGGYDDFDDE</sequence>
<name>A0ABD3M3Y3_9STRA</name>
<keyword evidence="3" id="KW-1185">Reference proteome</keyword>
<organism evidence="2 3">
    <name type="scientific">Discostella pseudostelligera</name>
    <dbReference type="NCBI Taxonomy" id="259834"/>
    <lineage>
        <taxon>Eukaryota</taxon>
        <taxon>Sar</taxon>
        <taxon>Stramenopiles</taxon>
        <taxon>Ochrophyta</taxon>
        <taxon>Bacillariophyta</taxon>
        <taxon>Coscinodiscophyceae</taxon>
        <taxon>Thalassiosirophycidae</taxon>
        <taxon>Stephanodiscales</taxon>
        <taxon>Stephanodiscaceae</taxon>
        <taxon>Discostella</taxon>
    </lineage>
</organism>